<feature type="transmembrane region" description="Helical" evidence="1">
    <location>
        <begin position="20"/>
        <end position="39"/>
    </location>
</feature>
<feature type="transmembrane region" description="Helical" evidence="1">
    <location>
        <begin position="358"/>
        <end position="379"/>
    </location>
</feature>
<keyword evidence="4" id="KW-1185">Reference proteome</keyword>
<comment type="caution">
    <text evidence="3">The sequence shown here is derived from an EMBL/GenBank/DDBJ whole genome shotgun (WGS) entry which is preliminary data.</text>
</comment>
<feature type="transmembrane region" description="Helical" evidence="1">
    <location>
        <begin position="200"/>
        <end position="221"/>
    </location>
</feature>
<keyword evidence="1" id="KW-1133">Transmembrane helix</keyword>
<feature type="transmembrane region" description="Helical" evidence="1">
    <location>
        <begin position="108"/>
        <end position="135"/>
    </location>
</feature>
<feature type="transmembrane region" description="Helical" evidence="1">
    <location>
        <begin position="170"/>
        <end position="188"/>
    </location>
</feature>
<keyword evidence="1" id="KW-0472">Membrane</keyword>
<dbReference type="Pfam" id="PF01970">
    <property type="entry name" value="TctA"/>
    <property type="match status" value="1"/>
</dbReference>
<evidence type="ECO:0000313" key="4">
    <source>
        <dbReference type="Proteomes" id="UP001354931"/>
    </source>
</evidence>
<feature type="transmembrane region" description="Helical" evidence="1">
    <location>
        <begin position="316"/>
        <end position="338"/>
    </location>
</feature>
<protein>
    <submittedName>
        <fullName evidence="3">Tripartite tricarboxylate transporter permease</fullName>
    </submittedName>
</protein>
<evidence type="ECO:0000313" key="3">
    <source>
        <dbReference type="EMBL" id="MEB8342397.1"/>
    </source>
</evidence>
<evidence type="ECO:0000259" key="2">
    <source>
        <dbReference type="Pfam" id="PF01970"/>
    </source>
</evidence>
<organism evidence="3 4">
    <name type="scientific">Streptomyces endophyticus</name>
    <dbReference type="NCBI Taxonomy" id="714166"/>
    <lineage>
        <taxon>Bacteria</taxon>
        <taxon>Bacillati</taxon>
        <taxon>Actinomycetota</taxon>
        <taxon>Actinomycetes</taxon>
        <taxon>Kitasatosporales</taxon>
        <taxon>Streptomycetaceae</taxon>
        <taxon>Streptomyces</taxon>
    </lineage>
</organism>
<dbReference type="PANTHER" id="PTHR35342:SF5">
    <property type="entry name" value="TRICARBOXYLIC TRANSPORT PROTEIN"/>
    <property type="match status" value="1"/>
</dbReference>
<feature type="transmembrane region" description="Helical" evidence="1">
    <location>
        <begin position="471"/>
        <end position="489"/>
    </location>
</feature>
<feature type="transmembrane region" description="Helical" evidence="1">
    <location>
        <begin position="391"/>
        <end position="409"/>
    </location>
</feature>
<dbReference type="Proteomes" id="UP001354931">
    <property type="component" value="Unassembled WGS sequence"/>
</dbReference>
<dbReference type="InterPro" id="IPR002823">
    <property type="entry name" value="DUF112_TM"/>
</dbReference>
<accession>A0ABU6FEE4</accession>
<feature type="transmembrane region" description="Helical" evidence="1">
    <location>
        <begin position="147"/>
        <end position="163"/>
    </location>
</feature>
<reference evidence="3 4" key="1">
    <citation type="submission" date="2022-10" db="EMBL/GenBank/DDBJ databases">
        <authorList>
            <person name="Xie J."/>
            <person name="Shen N."/>
        </authorList>
    </citation>
    <scope>NUCLEOTIDE SEQUENCE [LARGE SCALE GENOMIC DNA]</scope>
    <source>
        <strain evidence="3 4">YIM65594</strain>
    </source>
</reference>
<feature type="domain" description="DUF112" evidence="2">
    <location>
        <begin position="20"/>
        <end position="440"/>
    </location>
</feature>
<sequence>MDVLSHLGEGFAHAFSPLHLLLALGGCVLGSLVGVLPGLGPATTVALLLPLTSVVDPVGALVLFAGIYYGGMYGGSTTAILLNVPGETASVPTTLEGHPMARAGRGGAALATAAIGSFVAGTLSTLGVTFAGPAFSSIAEHIQPAEYFAILVLAFATVTAVVADAPVRGLCSLFLGLAIGLVGIDSLTGQARYTFGVPELFDGIALVAIAVGLFAIAEALYTAARLRRAPDPEPLPLRGRIGMTRQDWRRSWKPWLRGTALGMPIGALPAGGAEIPTFLSYNLERRLTKHPEQFGKGAIEGVAGPEAANNAAFSGVLVPLLTLGIPTSATASMLLIAFQMYNVQPGPQLFETQPTLVWTLIASLYIGNVVLLLLNLPLIPLWVKLLKIDRPLLTAGILVFATLGVYALAQNPFDLAVALAFGVLGFLLRRTGYPLAPLVLGAVLGPMTETQFRRALTLAEGDWTVFVTRPVSAAILALAALALIGPMLVRRRGPSARAQAEDSAPTHPVNAP</sequence>
<evidence type="ECO:0000256" key="1">
    <source>
        <dbReference type="SAM" id="Phobius"/>
    </source>
</evidence>
<gene>
    <name evidence="3" type="ORF">OKJ99_33385</name>
</gene>
<name>A0ABU6FEE4_9ACTN</name>
<dbReference type="PANTHER" id="PTHR35342">
    <property type="entry name" value="TRICARBOXYLIC TRANSPORT PROTEIN"/>
    <property type="match status" value="1"/>
</dbReference>
<dbReference type="EMBL" id="JAOZYC010000164">
    <property type="protein sequence ID" value="MEB8342397.1"/>
    <property type="molecule type" value="Genomic_DNA"/>
</dbReference>
<dbReference type="RefSeq" id="WP_326021849.1">
    <property type="nucleotide sequence ID" value="NZ_JAOZYC010000164.1"/>
</dbReference>
<proteinExistence type="predicted"/>
<keyword evidence="1" id="KW-0812">Transmembrane</keyword>